<dbReference type="Pfam" id="PF04568">
    <property type="entry name" value="IATP"/>
    <property type="match status" value="1"/>
</dbReference>
<accession>A0A0C2XJQ4</accession>
<evidence type="ECO:0000256" key="2">
    <source>
        <dbReference type="ARBA" id="ARBA00010901"/>
    </source>
</evidence>
<dbReference type="Proteomes" id="UP000054097">
    <property type="component" value="Unassembled WGS sequence"/>
</dbReference>
<evidence type="ECO:0000313" key="7">
    <source>
        <dbReference type="Proteomes" id="UP000054097"/>
    </source>
</evidence>
<dbReference type="GO" id="GO:0005739">
    <property type="term" value="C:mitochondrion"/>
    <property type="evidence" value="ECO:0007669"/>
    <property type="project" value="UniProtKB-SubCell"/>
</dbReference>
<name>A0A0C2XJQ4_SERVB</name>
<dbReference type="HOGENOM" id="CLU_145563_3_1_1"/>
<feature type="region of interest" description="Disordered" evidence="5">
    <location>
        <begin position="71"/>
        <end position="93"/>
    </location>
</feature>
<dbReference type="AlphaFoldDB" id="A0A0C2XJQ4"/>
<comment type="similarity">
    <text evidence="2 4">Belongs to the ATPase inhibitor family.</text>
</comment>
<evidence type="ECO:0000256" key="4">
    <source>
        <dbReference type="RuleBase" id="RU368087"/>
    </source>
</evidence>
<dbReference type="Gene3D" id="1.20.5.500">
    <property type="entry name" value="Single helix bin"/>
    <property type="match status" value="1"/>
</dbReference>
<evidence type="ECO:0000256" key="5">
    <source>
        <dbReference type="SAM" id="MobiDB-lite"/>
    </source>
</evidence>
<evidence type="ECO:0000256" key="1">
    <source>
        <dbReference type="ARBA" id="ARBA00004173"/>
    </source>
</evidence>
<dbReference type="EMBL" id="KN824289">
    <property type="protein sequence ID" value="KIM29277.1"/>
    <property type="molecule type" value="Genomic_DNA"/>
</dbReference>
<keyword evidence="3" id="KW-0496">Mitochondrion</keyword>
<reference evidence="7" key="2">
    <citation type="submission" date="2015-01" db="EMBL/GenBank/DDBJ databases">
        <title>Evolutionary Origins and Diversification of the Mycorrhizal Mutualists.</title>
        <authorList>
            <consortium name="DOE Joint Genome Institute"/>
            <consortium name="Mycorrhizal Genomics Consortium"/>
            <person name="Kohler A."/>
            <person name="Kuo A."/>
            <person name="Nagy L.G."/>
            <person name="Floudas D."/>
            <person name="Copeland A."/>
            <person name="Barry K.W."/>
            <person name="Cichocki N."/>
            <person name="Veneault-Fourrey C."/>
            <person name="LaButti K."/>
            <person name="Lindquist E.A."/>
            <person name="Lipzen A."/>
            <person name="Lundell T."/>
            <person name="Morin E."/>
            <person name="Murat C."/>
            <person name="Riley R."/>
            <person name="Ohm R."/>
            <person name="Sun H."/>
            <person name="Tunlid A."/>
            <person name="Henrissat B."/>
            <person name="Grigoriev I.V."/>
            <person name="Hibbett D.S."/>
            <person name="Martin F."/>
        </authorList>
    </citation>
    <scope>NUCLEOTIDE SEQUENCE [LARGE SCALE GENOMIC DNA]</scope>
    <source>
        <strain evidence="7">MAFF 305830</strain>
    </source>
</reference>
<comment type="subcellular location">
    <subcellularLocation>
        <location evidence="1">Mitochondrion</location>
    </subcellularLocation>
</comment>
<comment type="function">
    <text evidence="4">Inhibits the enzyme activity of ATPase.</text>
</comment>
<dbReference type="OrthoDB" id="5532350at2759"/>
<dbReference type="InterPro" id="IPR007648">
    <property type="entry name" value="ATPase_inhibitor_mt"/>
</dbReference>
<sequence>MSAIIKRLVPAASASSSVLRTRTAAVVGARFYSEGATARDPGWSKKEKAVEDQYAHNREVEAIQKMKKQLESKAKELEQREADLNKREKEAGK</sequence>
<proteinExistence type="inferred from homology"/>
<evidence type="ECO:0000256" key="3">
    <source>
        <dbReference type="ARBA" id="ARBA00023128"/>
    </source>
</evidence>
<reference evidence="6 7" key="1">
    <citation type="submission" date="2014-04" db="EMBL/GenBank/DDBJ databases">
        <authorList>
            <consortium name="DOE Joint Genome Institute"/>
            <person name="Kuo A."/>
            <person name="Zuccaro A."/>
            <person name="Kohler A."/>
            <person name="Nagy L.G."/>
            <person name="Floudas D."/>
            <person name="Copeland A."/>
            <person name="Barry K.W."/>
            <person name="Cichocki N."/>
            <person name="Veneault-Fourrey C."/>
            <person name="LaButti K."/>
            <person name="Lindquist E.A."/>
            <person name="Lipzen A."/>
            <person name="Lundell T."/>
            <person name="Morin E."/>
            <person name="Murat C."/>
            <person name="Sun H."/>
            <person name="Tunlid A."/>
            <person name="Henrissat B."/>
            <person name="Grigoriev I.V."/>
            <person name="Hibbett D.S."/>
            <person name="Martin F."/>
            <person name="Nordberg H.P."/>
            <person name="Cantor M.N."/>
            <person name="Hua S.X."/>
        </authorList>
    </citation>
    <scope>NUCLEOTIDE SEQUENCE [LARGE SCALE GENOMIC DNA]</scope>
    <source>
        <strain evidence="6 7">MAFF 305830</strain>
    </source>
</reference>
<evidence type="ECO:0000313" key="6">
    <source>
        <dbReference type="EMBL" id="KIM29277.1"/>
    </source>
</evidence>
<organism evidence="6 7">
    <name type="scientific">Serendipita vermifera MAFF 305830</name>
    <dbReference type="NCBI Taxonomy" id="933852"/>
    <lineage>
        <taxon>Eukaryota</taxon>
        <taxon>Fungi</taxon>
        <taxon>Dikarya</taxon>
        <taxon>Basidiomycota</taxon>
        <taxon>Agaricomycotina</taxon>
        <taxon>Agaricomycetes</taxon>
        <taxon>Sebacinales</taxon>
        <taxon>Serendipitaceae</taxon>
        <taxon>Serendipita</taxon>
    </lineage>
</organism>
<dbReference type="STRING" id="933852.A0A0C2XJQ4"/>
<keyword evidence="7" id="KW-1185">Reference proteome</keyword>
<protein>
    <recommendedName>
        <fullName evidence="4">ATPase inhibitor, mitochondrial</fullName>
    </recommendedName>
</protein>
<gene>
    <name evidence="6" type="ORF">M408DRAFT_23062</name>
</gene>
<dbReference type="GO" id="GO:0042030">
    <property type="term" value="F:ATPase inhibitor activity"/>
    <property type="evidence" value="ECO:0007669"/>
    <property type="project" value="InterPro"/>
</dbReference>